<dbReference type="HOGENOM" id="CLU_3271935_0_0_9"/>
<dbReference type="Proteomes" id="UP000000240">
    <property type="component" value="Chromosome"/>
</dbReference>
<reference evidence="1 2" key="1">
    <citation type="journal article" date="2006" name="Proc. Natl. Acad. Sci. U.S.A.">
        <title>Comparative genomics of the lactic acid bacteria.</title>
        <authorList>
            <person name="Makarova K."/>
            <person name="Slesarev A."/>
            <person name="Wolf Y."/>
            <person name="Sorokin A."/>
            <person name="Mirkin B."/>
            <person name="Koonin E."/>
            <person name="Pavlov A."/>
            <person name="Pavlova N."/>
            <person name="Karamychev V."/>
            <person name="Polouchine N."/>
            <person name="Shakhova V."/>
            <person name="Grigoriev I."/>
            <person name="Lou Y."/>
            <person name="Rohksar D."/>
            <person name="Lucas S."/>
            <person name="Huang K."/>
            <person name="Goodstein D.M."/>
            <person name="Hawkins T."/>
            <person name="Plengvidhya V."/>
            <person name="Welker D."/>
            <person name="Hughes J."/>
            <person name="Goh Y."/>
            <person name="Benson A."/>
            <person name="Baldwin K."/>
            <person name="Lee J.H."/>
            <person name="Diaz-Muniz I."/>
            <person name="Dosti B."/>
            <person name="Smeianov V."/>
            <person name="Wechter W."/>
            <person name="Barabote R."/>
            <person name="Lorca G."/>
            <person name="Altermann E."/>
            <person name="Barrangou R."/>
            <person name="Ganesan B."/>
            <person name="Xie Y."/>
            <person name="Rawsthorne H."/>
            <person name="Tamir D."/>
            <person name="Parker C."/>
            <person name="Breidt F."/>
            <person name="Broadbent J."/>
            <person name="Hutkins R."/>
            <person name="O'Sullivan D."/>
            <person name="Steele J."/>
            <person name="Unlu G."/>
            <person name="Saier M."/>
            <person name="Klaenhammer T."/>
            <person name="Richardson P."/>
            <person name="Kozyavkin S."/>
            <person name="Weimer B."/>
            <person name="Mills D."/>
        </authorList>
    </citation>
    <scope>NUCLEOTIDE SEQUENCE [LARGE SCALE GENOMIC DNA]</scope>
    <source>
        <strain evidence="1 2">SK11</strain>
    </source>
</reference>
<sequence length="41" mass="4950">MNWLKLKMRLSTVLNLKNWKNLENKGKADKSLLFFVIKLWS</sequence>
<proteinExistence type="predicted"/>
<dbReference type="AlphaFoldDB" id="Q031F2"/>
<evidence type="ECO:0000313" key="1">
    <source>
        <dbReference type="EMBL" id="ABJ72170.1"/>
    </source>
</evidence>
<dbReference type="EMBL" id="CP000425">
    <property type="protein sequence ID" value="ABJ72170.1"/>
    <property type="molecule type" value="Genomic_DNA"/>
</dbReference>
<gene>
    <name evidence="1" type="ordered locus">LACR_0601</name>
</gene>
<organism evidence="1 2">
    <name type="scientific">Lactococcus lactis subsp. cremoris (strain SK11)</name>
    <dbReference type="NCBI Taxonomy" id="272622"/>
    <lineage>
        <taxon>Bacteria</taxon>
        <taxon>Bacillati</taxon>
        <taxon>Bacillota</taxon>
        <taxon>Bacilli</taxon>
        <taxon>Lactobacillales</taxon>
        <taxon>Streptococcaceae</taxon>
        <taxon>Lactococcus</taxon>
        <taxon>Lactococcus cremoris subsp. cremoris</taxon>
    </lineage>
</organism>
<accession>Q031F2</accession>
<evidence type="ECO:0000313" key="2">
    <source>
        <dbReference type="Proteomes" id="UP000000240"/>
    </source>
</evidence>
<protein>
    <submittedName>
        <fullName evidence="1">Uncharacterized protein</fullName>
    </submittedName>
</protein>
<dbReference type="KEGG" id="llc:LACR_0601"/>
<name>Q031F2_LACLS</name>